<evidence type="ECO:0000313" key="3">
    <source>
        <dbReference type="Proteomes" id="UP000014071"/>
    </source>
</evidence>
<dbReference type="RefSeq" id="XP_012189349.1">
    <property type="nucleotide sequence ID" value="XM_012333959.1"/>
</dbReference>
<dbReference type="AlphaFoldDB" id="R9P3D2"/>
<dbReference type="GeneID" id="24108628"/>
<dbReference type="Proteomes" id="UP000014071">
    <property type="component" value="Unassembled WGS sequence"/>
</dbReference>
<protein>
    <submittedName>
        <fullName evidence="2">Uncharacterized protein</fullName>
    </submittedName>
</protein>
<reference evidence="3" key="1">
    <citation type="journal article" date="2013" name="Genome Announc.">
        <title>Draft genome sequence of the basidiomycetous yeast-like fungus Pseudozyma hubeiensis SY62, which produces an abundant amount of the biosurfactant mannosylerythritol lipids.</title>
        <authorList>
            <person name="Konishi M."/>
            <person name="Hatada Y."/>
            <person name="Horiuchi J."/>
        </authorList>
    </citation>
    <scope>NUCLEOTIDE SEQUENCE [LARGE SCALE GENOMIC DNA]</scope>
    <source>
        <strain evidence="3">SY62</strain>
    </source>
</reference>
<evidence type="ECO:0000313" key="2">
    <source>
        <dbReference type="EMBL" id="GAC95762.1"/>
    </source>
</evidence>
<name>R9P3D2_PSEHS</name>
<dbReference type="HOGENOM" id="CLU_1305342_0_0_1"/>
<accession>R9P3D2</accession>
<organism evidence="2 3">
    <name type="scientific">Pseudozyma hubeiensis (strain SY62)</name>
    <name type="common">Yeast</name>
    <dbReference type="NCBI Taxonomy" id="1305764"/>
    <lineage>
        <taxon>Eukaryota</taxon>
        <taxon>Fungi</taxon>
        <taxon>Dikarya</taxon>
        <taxon>Basidiomycota</taxon>
        <taxon>Ustilaginomycotina</taxon>
        <taxon>Ustilaginomycetes</taxon>
        <taxon>Ustilaginales</taxon>
        <taxon>Ustilaginaceae</taxon>
        <taxon>Pseudozyma</taxon>
    </lineage>
</organism>
<sequence>MLEVEAGPKSWHCEVGTSELFTVADRPRVLVLSDLVDCDDELVDVWDAEALFFSMTAAPSEFTRTRIPLFEFACLVEGESCCSVAGCAECAGEAAIPMLRIGRPELLARCSAVWLVVSAMTMRRNFGPVSSYKTRPRGFDHAIRRVGDPSRPNTDSSESKAEENRAWKRERQSAGWVRRDADQGESTIRPRYARHEDRTARANRKRFCVGA</sequence>
<feature type="compositionally biased region" description="Basic and acidic residues" evidence="1">
    <location>
        <begin position="157"/>
        <end position="182"/>
    </location>
</feature>
<feature type="region of interest" description="Disordered" evidence="1">
    <location>
        <begin position="141"/>
        <end position="211"/>
    </location>
</feature>
<keyword evidence="3" id="KW-1185">Reference proteome</keyword>
<feature type="compositionally biased region" description="Basic residues" evidence="1">
    <location>
        <begin position="201"/>
        <end position="211"/>
    </location>
</feature>
<dbReference type="EMBL" id="DF238796">
    <property type="protein sequence ID" value="GAC95762.1"/>
    <property type="molecule type" value="Genomic_DNA"/>
</dbReference>
<proteinExistence type="predicted"/>
<gene>
    <name evidence="2" type="ORF">PHSY_003338</name>
</gene>
<evidence type="ECO:0000256" key="1">
    <source>
        <dbReference type="SAM" id="MobiDB-lite"/>
    </source>
</evidence>